<dbReference type="AlphaFoldDB" id="R4X6B1"/>
<accession>R4X6B1</accession>
<evidence type="ECO:0000313" key="2">
    <source>
        <dbReference type="EMBL" id="CCG80535.1"/>
    </source>
</evidence>
<evidence type="ECO:0000256" key="1">
    <source>
        <dbReference type="SAM" id="MobiDB-lite"/>
    </source>
</evidence>
<dbReference type="VEuPathDB" id="FungiDB:TAPDE_000040"/>
<gene>
    <name evidence="2" type="ORF">TAPDE_000040</name>
</gene>
<reference evidence="2 3" key="1">
    <citation type="journal article" date="2013" name="MBio">
        <title>Genome sequencing of the plant pathogen Taphrina deformans, the causal agent of peach leaf curl.</title>
        <authorList>
            <person name="Cisse O.H."/>
            <person name="Almeida J.M.G.C.F."/>
            <person name="Fonseca A."/>
            <person name="Kumar A.A."/>
            <person name="Salojaervi J."/>
            <person name="Overmyer K."/>
            <person name="Hauser P.M."/>
            <person name="Pagni M."/>
        </authorList>
    </citation>
    <scope>NUCLEOTIDE SEQUENCE [LARGE SCALE GENOMIC DNA]</scope>
    <source>
        <strain evidence="3">PYCC 5710 / ATCC 11124 / CBS 356.35 / IMI 108563 / JCM 9778 / NBRC 8474</strain>
    </source>
</reference>
<proteinExistence type="predicted"/>
<sequence length="155" mass="17888">MTSLQALNRKCPDFEKVMEYLPDAFKDQKAARNRWEKLMRDIKNKDRLDSPTKGSPMRLASSKKPSKLTTSTKTPQKARKVPERYDSDFNISVTPHLDTRSSIIREDCTTFSFDDFNDQDSPFNSGRVEQDTPSKIIGKRKRAKSMLDDETDDFS</sequence>
<evidence type="ECO:0000313" key="3">
    <source>
        <dbReference type="Proteomes" id="UP000013776"/>
    </source>
</evidence>
<feature type="region of interest" description="Disordered" evidence="1">
    <location>
        <begin position="114"/>
        <end position="155"/>
    </location>
</feature>
<keyword evidence="3" id="KW-1185">Reference proteome</keyword>
<organism evidence="2 3">
    <name type="scientific">Taphrina deformans (strain PYCC 5710 / ATCC 11124 / CBS 356.35 / IMI 108563 / JCM 9778 / NBRC 8474)</name>
    <name type="common">Peach leaf curl fungus</name>
    <name type="synonym">Lalaria deformans</name>
    <dbReference type="NCBI Taxonomy" id="1097556"/>
    <lineage>
        <taxon>Eukaryota</taxon>
        <taxon>Fungi</taxon>
        <taxon>Dikarya</taxon>
        <taxon>Ascomycota</taxon>
        <taxon>Taphrinomycotina</taxon>
        <taxon>Taphrinomycetes</taxon>
        <taxon>Taphrinales</taxon>
        <taxon>Taphrinaceae</taxon>
        <taxon>Taphrina</taxon>
    </lineage>
</organism>
<protein>
    <submittedName>
        <fullName evidence="2">Uncharacterized protein</fullName>
    </submittedName>
</protein>
<feature type="compositionally biased region" description="Basic and acidic residues" evidence="1">
    <location>
        <begin position="36"/>
        <end position="50"/>
    </location>
</feature>
<feature type="region of interest" description="Disordered" evidence="1">
    <location>
        <begin position="36"/>
        <end position="86"/>
    </location>
</feature>
<name>R4X6B1_TAPDE</name>
<dbReference type="EMBL" id="CAHR02000002">
    <property type="protein sequence ID" value="CCG80535.1"/>
    <property type="molecule type" value="Genomic_DNA"/>
</dbReference>
<dbReference type="Proteomes" id="UP000013776">
    <property type="component" value="Unassembled WGS sequence"/>
</dbReference>
<comment type="caution">
    <text evidence="2">The sequence shown here is derived from an EMBL/GenBank/DDBJ whole genome shotgun (WGS) entry which is preliminary data.</text>
</comment>